<feature type="domain" description="Fatty acyl-CoA reductase C-terminal" evidence="5">
    <location>
        <begin position="410"/>
        <end position="505"/>
    </location>
</feature>
<keyword evidence="3 4" id="KW-0443">Lipid metabolism</keyword>
<feature type="domain" description="Thioester reductase (TE)" evidence="6">
    <location>
        <begin position="32"/>
        <end position="333"/>
    </location>
</feature>
<dbReference type="InterPro" id="IPR036291">
    <property type="entry name" value="NAD(P)-bd_dom_sf"/>
</dbReference>
<dbReference type="InterPro" id="IPR026055">
    <property type="entry name" value="FAR"/>
</dbReference>
<evidence type="ECO:0000256" key="1">
    <source>
        <dbReference type="ARBA" id="ARBA00005928"/>
    </source>
</evidence>
<dbReference type="Pfam" id="PF03015">
    <property type="entry name" value="Sterile"/>
    <property type="match status" value="1"/>
</dbReference>
<organism evidence="7 8">
    <name type="scientific">Hibiscus syriacus</name>
    <name type="common">Rose of Sharon</name>
    <dbReference type="NCBI Taxonomy" id="106335"/>
    <lineage>
        <taxon>Eukaryota</taxon>
        <taxon>Viridiplantae</taxon>
        <taxon>Streptophyta</taxon>
        <taxon>Embryophyta</taxon>
        <taxon>Tracheophyta</taxon>
        <taxon>Spermatophyta</taxon>
        <taxon>Magnoliopsida</taxon>
        <taxon>eudicotyledons</taxon>
        <taxon>Gunneridae</taxon>
        <taxon>Pentapetalae</taxon>
        <taxon>rosids</taxon>
        <taxon>malvids</taxon>
        <taxon>Malvales</taxon>
        <taxon>Malvaceae</taxon>
        <taxon>Malvoideae</taxon>
        <taxon>Hibiscus</taxon>
    </lineage>
</organism>
<keyword evidence="2 4" id="KW-0444">Lipid biosynthesis</keyword>
<dbReference type="EC" id="1.2.1.84" evidence="4"/>
<evidence type="ECO:0000256" key="2">
    <source>
        <dbReference type="ARBA" id="ARBA00022516"/>
    </source>
</evidence>
<comment type="similarity">
    <text evidence="1 4">Belongs to the fatty acyl-CoA reductase family.</text>
</comment>
<evidence type="ECO:0000256" key="4">
    <source>
        <dbReference type="RuleBase" id="RU363097"/>
    </source>
</evidence>
<reference evidence="7" key="1">
    <citation type="submission" date="2019-09" db="EMBL/GenBank/DDBJ databases">
        <title>Draft genome information of white flower Hibiscus syriacus.</title>
        <authorList>
            <person name="Kim Y.-M."/>
        </authorList>
    </citation>
    <scope>NUCLEOTIDE SEQUENCE [LARGE SCALE GENOMIC DNA]</scope>
    <source>
        <strain evidence="7">YM2019G1</strain>
    </source>
</reference>
<accession>A0A6A2XXJ0</accession>
<name>A0A6A2XXJ0_HIBSY</name>
<dbReference type="SUPFAM" id="SSF51735">
    <property type="entry name" value="NAD(P)-binding Rossmann-fold domains"/>
    <property type="match status" value="1"/>
</dbReference>
<keyword evidence="4" id="KW-0560">Oxidoreductase</keyword>
<dbReference type="OrthoDB" id="429813at2759"/>
<dbReference type="CDD" id="cd05236">
    <property type="entry name" value="FAR-N_SDR_e"/>
    <property type="match status" value="1"/>
</dbReference>
<dbReference type="PANTHER" id="PTHR11011:SF109">
    <property type="entry name" value="FATTY ACYL-COA REDUCTASE 1"/>
    <property type="match status" value="1"/>
</dbReference>
<dbReference type="Pfam" id="PF07993">
    <property type="entry name" value="NAD_binding_4"/>
    <property type="match status" value="1"/>
</dbReference>
<dbReference type="GO" id="GO:0102965">
    <property type="term" value="F:alcohol-forming long-chain fatty acyl-CoA reductase activity"/>
    <property type="evidence" value="ECO:0007669"/>
    <property type="project" value="UniProtKB-EC"/>
</dbReference>
<keyword evidence="8" id="KW-1185">Reference proteome</keyword>
<dbReference type="Gene3D" id="3.40.50.720">
    <property type="entry name" value="NAD(P)-binding Rossmann-like Domain"/>
    <property type="match status" value="1"/>
</dbReference>
<comment type="catalytic activity">
    <reaction evidence="4">
        <text>a long-chain fatty acyl-CoA + 2 NADPH + 2 H(+) = a long-chain primary fatty alcohol + 2 NADP(+) + CoA</text>
        <dbReference type="Rhea" id="RHEA:52716"/>
        <dbReference type="ChEBI" id="CHEBI:15378"/>
        <dbReference type="ChEBI" id="CHEBI:57287"/>
        <dbReference type="ChEBI" id="CHEBI:57783"/>
        <dbReference type="ChEBI" id="CHEBI:58349"/>
        <dbReference type="ChEBI" id="CHEBI:77396"/>
        <dbReference type="ChEBI" id="CHEBI:83139"/>
        <dbReference type="EC" id="1.2.1.84"/>
    </reaction>
</comment>
<dbReference type="AlphaFoldDB" id="A0A6A2XXJ0"/>
<dbReference type="GO" id="GO:0035336">
    <property type="term" value="P:long-chain fatty-acyl-CoA metabolic process"/>
    <property type="evidence" value="ECO:0007669"/>
    <property type="project" value="TreeGrafter"/>
</dbReference>
<dbReference type="EMBL" id="VEPZ02001408">
    <property type="protein sequence ID" value="KAE8674870.1"/>
    <property type="molecule type" value="Genomic_DNA"/>
</dbReference>
<keyword evidence="4" id="KW-0521">NADP</keyword>
<proteinExistence type="inferred from homology"/>
<evidence type="ECO:0000313" key="8">
    <source>
        <dbReference type="Proteomes" id="UP000436088"/>
    </source>
</evidence>
<dbReference type="InterPro" id="IPR013120">
    <property type="entry name" value="FAR_NAD-bd"/>
</dbReference>
<dbReference type="CDD" id="cd09071">
    <property type="entry name" value="FAR_C"/>
    <property type="match status" value="1"/>
</dbReference>
<protein>
    <recommendedName>
        <fullName evidence="4">Fatty acyl-CoA reductase</fullName>
        <ecNumber evidence="4">1.2.1.84</ecNumber>
    </recommendedName>
</protein>
<gene>
    <name evidence="7" type="ORF">F3Y22_tig00111708pilonHSYRG00111</name>
</gene>
<evidence type="ECO:0000313" key="7">
    <source>
        <dbReference type="EMBL" id="KAE8674870.1"/>
    </source>
</evidence>
<sequence>MKEGTSENDEFQNQDMEMDNVAKFLRGKTILITGATGFLAKVLLEKILRLQPNVKKLYLLLRASDDKSATQRLHDEILRTKLFKVLRDKWSWKFDSLISSKVVAVAGDISFESLGIANSKLREIMWGEIEIVVNVAGTTDFNERYDVALDINTFGTFNVLNYGKKCDKIKLFLHVSTAYVCGERQGVILEKRFHMGETLNRTGNIDIFEEKRIVEEKLEQLQNQCAPNNAIKLAMKEFGLQRAKLNGWPNTYVFTKAMGEMLLGNFKGDLPLVILRPTMVTSTYKQPFPGWIEGVRTVDRIVVSYGKGKLPFFLGDLNSPLDVIPVDMVVNAMVVAMQIHYADRRCSRETIYHISSSSRNPMKLSDFHRFLRCYFTKNPWIDTNGKIVKVSEGTVFSTPHRFFLFIKLKYVLPLKVFCLIDILCCQRFKKMYTNLDRKIKYILRLAEFYKPYVFFTGIFDDRNLETLQRVAEERGIDAAEFNLDSKTIDWEDYIMNIHIPGLFRHEIKSDTNLLNNI</sequence>
<comment type="function">
    <text evidence="4">Catalyzes the reduction of fatty acyl-CoA to fatty alcohols.</text>
</comment>
<evidence type="ECO:0000259" key="6">
    <source>
        <dbReference type="Pfam" id="PF07993"/>
    </source>
</evidence>
<comment type="caution">
    <text evidence="7">The sequence shown here is derived from an EMBL/GenBank/DDBJ whole genome shotgun (WGS) entry which is preliminary data.</text>
</comment>
<dbReference type="GO" id="GO:0010345">
    <property type="term" value="P:suberin biosynthetic process"/>
    <property type="evidence" value="ECO:0007669"/>
    <property type="project" value="TreeGrafter"/>
</dbReference>
<dbReference type="InterPro" id="IPR033640">
    <property type="entry name" value="FAR_C"/>
</dbReference>
<dbReference type="Proteomes" id="UP000436088">
    <property type="component" value="Unassembled WGS sequence"/>
</dbReference>
<dbReference type="GO" id="GO:0080019">
    <property type="term" value="F:alcohol-forming very long-chain fatty acyl-CoA reductase activity"/>
    <property type="evidence" value="ECO:0007669"/>
    <property type="project" value="InterPro"/>
</dbReference>
<dbReference type="PANTHER" id="PTHR11011">
    <property type="entry name" value="MALE STERILITY PROTEIN 2-RELATED"/>
    <property type="match status" value="1"/>
</dbReference>
<evidence type="ECO:0000259" key="5">
    <source>
        <dbReference type="Pfam" id="PF03015"/>
    </source>
</evidence>
<evidence type="ECO:0000256" key="3">
    <source>
        <dbReference type="ARBA" id="ARBA00023098"/>
    </source>
</evidence>